<evidence type="ECO:0000256" key="2">
    <source>
        <dbReference type="ARBA" id="ARBA00007526"/>
    </source>
</evidence>
<dbReference type="GO" id="GO:0016592">
    <property type="term" value="C:mediator complex"/>
    <property type="evidence" value="ECO:0007669"/>
    <property type="project" value="InterPro"/>
</dbReference>
<evidence type="ECO:0000313" key="11">
    <source>
        <dbReference type="Proteomes" id="UP001233271"/>
    </source>
</evidence>
<name>A0AA48L9S5_9TREE</name>
<evidence type="ECO:0000256" key="7">
    <source>
        <dbReference type="ARBA" id="ARBA00031259"/>
    </source>
</evidence>
<keyword evidence="8" id="KW-0010">Activator</keyword>
<keyword evidence="6 8" id="KW-0539">Nucleus</keyword>
<dbReference type="GO" id="GO:0003712">
    <property type="term" value="F:transcription coregulator activity"/>
    <property type="evidence" value="ECO:0007669"/>
    <property type="project" value="InterPro"/>
</dbReference>
<comment type="function">
    <text evidence="8">Component of the Mediator complex, a coactivator involved in the regulated transcription of nearly all RNA polymerase II-dependent genes. Mediator functions as a bridge to convey information from gene-specific regulatory proteins to the basal RNA polymerase II transcription machinery. Mediator is recruited to promoters by direct interactions with regulatory proteins and serves as a scaffold for the assembly of a functional preinitiation complex with RNA polymerase II and the general transcription factors.</text>
</comment>
<keyword evidence="11" id="KW-1185">Reference proteome</keyword>
<reference evidence="10" key="1">
    <citation type="journal article" date="2023" name="BMC Genomics">
        <title>Chromosome-level genome assemblies of Cutaneotrichosporon spp. (Trichosporonales, Basidiomycota) reveal imbalanced evolution between nucleotide sequences and chromosome synteny.</title>
        <authorList>
            <person name="Kobayashi Y."/>
            <person name="Kayamori A."/>
            <person name="Aoki K."/>
            <person name="Shiwa Y."/>
            <person name="Matsutani M."/>
            <person name="Fujita N."/>
            <person name="Sugita T."/>
            <person name="Iwasaki W."/>
            <person name="Tanaka N."/>
            <person name="Takashima M."/>
        </authorList>
    </citation>
    <scope>NUCLEOTIDE SEQUENCE</scope>
    <source>
        <strain evidence="10">HIS019</strain>
    </source>
</reference>
<dbReference type="Gene3D" id="3.10.450.580">
    <property type="entry name" value="Mediator complex, subunit Med6"/>
    <property type="match status" value="1"/>
</dbReference>
<evidence type="ECO:0000256" key="8">
    <source>
        <dbReference type="RuleBase" id="RU364143"/>
    </source>
</evidence>
<evidence type="ECO:0000256" key="6">
    <source>
        <dbReference type="ARBA" id="ARBA00023242"/>
    </source>
</evidence>
<comment type="subunit">
    <text evidence="8">Component of the Mediator complex.</text>
</comment>
<keyword evidence="4 8" id="KW-0805">Transcription regulation</keyword>
<dbReference type="InterPro" id="IPR038566">
    <property type="entry name" value="Mediator_Med6_sf"/>
</dbReference>
<accession>A0AA48L9S5</accession>
<feature type="compositionally biased region" description="Pro residues" evidence="9">
    <location>
        <begin position="150"/>
        <end position="163"/>
    </location>
</feature>
<dbReference type="AlphaFoldDB" id="A0AA48L9S5"/>
<dbReference type="InterPro" id="IPR007018">
    <property type="entry name" value="Mediator_Med6"/>
</dbReference>
<feature type="region of interest" description="Disordered" evidence="9">
    <location>
        <begin position="144"/>
        <end position="189"/>
    </location>
</feature>
<evidence type="ECO:0000256" key="5">
    <source>
        <dbReference type="ARBA" id="ARBA00023163"/>
    </source>
</evidence>
<dbReference type="GeneID" id="85498424"/>
<dbReference type="Pfam" id="PF04934">
    <property type="entry name" value="Med6"/>
    <property type="match status" value="1"/>
</dbReference>
<dbReference type="KEGG" id="ccac:CcaHIS019_0701260"/>
<dbReference type="RefSeq" id="XP_060459819.1">
    <property type="nucleotide sequence ID" value="XM_060603535.1"/>
</dbReference>
<gene>
    <name evidence="8 10" type="primary">MED6</name>
    <name evidence="10" type="ORF">CcaverHIS019_0701260</name>
</gene>
<keyword evidence="5 8" id="KW-0804">Transcription</keyword>
<evidence type="ECO:0000256" key="9">
    <source>
        <dbReference type="SAM" id="MobiDB-lite"/>
    </source>
</evidence>
<evidence type="ECO:0000313" key="10">
    <source>
        <dbReference type="EMBL" id="BEI94554.1"/>
    </source>
</evidence>
<comment type="similarity">
    <text evidence="2 8">Belongs to the Mediator complex subunit 6 family.</text>
</comment>
<proteinExistence type="inferred from homology"/>
<sequence length="217" mass="23109">MEEEKEQDLSHIHWQWPEAIAANPARSLANADLAIDYFAFSPFWDPQSNNGVLRTQNIATPGYGSAQEKIDLLGLTGGFEYVEGKKEEKKDNKKDDLATPDWHLFNAMAATRAALPGLKTLAASARPEHDTAAEAKALEALAASSVRRPNAPPPNRQPSPLPMGTPAGGFAALSPIQAQGTPSFTPRSRIGSISLVGGLSRPASTFAPSMPADSPKL</sequence>
<dbReference type="EMBL" id="AP028218">
    <property type="protein sequence ID" value="BEI94554.1"/>
    <property type="molecule type" value="Genomic_DNA"/>
</dbReference>
<comment type="subcellular location">
    <subcellularLocation>
        <location evidence="1 8">Nucleus</location>
    </subcellularLocation>
</comment>
<evidence type="ECO:0000256" key="1">
    <source>
        <dbReference type="ARBA" id="ARBA00004123"/>
    </source>
</evidence>
<feature type="compositionally biased region" description="Polar residues" evidence="9">
    <location>
        <begin position="176"/>
        <end position="186"/>
    </location>
</feature>
<protein>
    <recommendedName>
        <fullName evidence="3 8">Mediator of RNA polymerase II transcription subunit 6</fullName>
    </recommendedName>
    <alternativeName>
        <fullName evidence="7 8">Mediator complex subunit 6</fullName>
    </alternativeName>
</protein>
<organism evidence="10 11">
    <name type="scientific">Cutaneotrichosporon cavernicola</name>
    <dbReference type="NCBI Taxonomy" id="279322"/>
    <lineage>
        <taxon>Eukaryota</taxon>
        <taxon>Fungi</taxon>
        <taxon>Dikarya</taxon>
        <taxon>Basidiomycota</taxon>
        <taxon>Agaricomycotina</taxon>
        <taxon>Tremellomycetes</taxon>
        <taxon>Trichosporonales</taxon>
        <taxon>Trichosporonaceae</taxon>
        <taxon>Cutaneotrichosporon</taxon>
    </lineage>
</organism>
<evidence type="ECO:0000256" key="4">
    <source>
        <dbReference type="ARBA" id="ARBA00023015"/>
    </source>
</evidence>
<evidence type="ECO:0000256" key="3">
    <source>
        <dbReference type="ARBA" id="ARBA00020634"/>
    </source>
</evidence>
<dbReference type="Proteomes" id="UP001233271">
    <property type="component" value="Chromosome 7a"/>
</dbReference>
<dbReference type="GO" id="GO:0006357">
    <property type="term" value="P:regulation of transcription by RNA polymerase II"/>
    <property type="evidence" value="ECO:0007669"/>
    <property type="project" value="InterPro"/>
</dbReference>